<evidence type="ECO:0000256" key="12">
    <source>
        <dbReference type="ARBA" id="ARBA00023235"/>
    </source>
</evidence>
<evidence type="ECO:0000256" key="3">
    <source>
        <dbReference type="ARBA" id="ARBA00004496"/>
    </source>
</evidence>
<dbReference type="InterPro" id="IPR036979">
    <property type="entry name" value="CM_dom_sf"/>
</dbReference>
<dbReference type="Gene3D" id="3.40.190.10">
    <property type="entry name" value="Periplasmic binding protein-like II"/>
    <property type="match status" value="2"/>
</dbReference>
<comment type="catalytic activity">
    <reaction evidence="1">
        <text>chorismate = prephenate</text>
        <dbReference type="Rhea" id="RHEA:13897"/>
        <dbReference type="ChEBI" id="CHEBI:29748"/>
        <dbReference type="ChEBI" id="CHEBI:29934"/>
        <dbReference type="EC" id="5.4.99.5"/>
    </reaction>
</comment>
<evidence type="ECO:0000256" key="11">
    <source>
        <dbReference type="ARBA" id="ARBA00023222"/>
    </source>
</evidence>
<dbReference type="InterPro" id="IPR008242">
    <property type="entry name" value="Chor_mutase/pphenate_deHydtase"/>
</dbReference>
<evidence type="ECO:0000256" key="13">
    <source>
        <dbReference type="ARBA" id="ARBA00023239"/>
    </source>
</evidence>
<dbReference type="GO" id="GO:0009094">
    <property type="term" value="P:L-phenylalanine biosynthetic process"/>
    <property type="evidence" value="ECO:0007669"/>
    <property type="project" value="UniProtKB-KW"/>
</dbReference>
<dbReference type="InterPro" id="IPR001086">
    <property type="entry name" value="Preph_deHydtase"/>
</dbReference>
<sequence>MQLEVERRKIDAIDEKIAALVSERLQAAKRIGVLKGGNAVLVPGREHAILDALASSHPTLPRKAFEGVFHELFAASRAAQKPLQVAVLGPATSYSHQAAAKRFGSLPEFAFQSSIPEVFLAVEKGLADYGVVPIENSSDGAVNATFNMFLKSHAGIVAEINLDIDHCLAGKVPLSAVKKVFSHPQALAQCAHWLASRLPHAELLEAASTSDAAEKALVYHSSAAVCSEFAARHAGLDVLASSIADEALNRTRFLVIGNIEARPLPGGRDKTSLIFSVPHKPGALVEALKVFQAHGLNITKIWSRPTLIQKDAYEFFVDFQGFVGDKKVEQALDELRVPCGFVKVLGSFPEED</sequence>
<dbReference type="InterPro" id="IPR002912">
    <property type="entry name" value="ACT_dom"/>
</dbReference>
<dbReference type="GO" id="GO:0004664">
    <property type="term" value="F:prephenate dehydratase activity"/>
    <property type="evidence" value="ECO:0007669"/>
    <property type="project" value="UniProtKB-EC"/>
</dbReference>
<dbReference type="PROSITE" id="PS51171">
    <property type="entry name" value="PREPHENATE_DEHYDR_3"/>
    <property type="match status" value="1"/>
</dbReference>
<evidence type="ECO:0000256" key="1">
    <source>
        <dbReference type="ARBA" id="ARBA00000824"/>
    </source>
</evidence>
<dbReference type="CDD" id="cd13630">
    <property type="entry name" value="PBP2_PDT_1"/>
    <property type="match status" value="1"/>
</dbReference>
<evidence type="ECO:0000256" key="16">
    <source>
        <dbReference type="ARBA" id="ARBA00031520"/>
    </source>
</evidence>
<keyword evidence="14" id="KW-0511">Multifunctional enzyme</keyword>
<reference evidence="20" key="2">
    <citation type="submission" date="2021-05" db="EMBL/GenBank/DDBJ databases">
        <title>Protein family content uncovers lineage relationships and bacterial pathway maintenance mechanisms in DPANN archaea.</title>
        <authorList>
            <person name="Castelle C.J."/>
            <person name="Meheust R."/>
            <person name="Jaffe A.L."/>
            <person name="Seitz K."/>
            <person name="Gong X."/>
            <person name="Baker B.J."/>
            <person name="Banfield J.F."/>
        </authorList>
    </citation>
    <scope>NUCLEOTIDE SEQUENCE</scope>
    <source>
        <strain evidence="20">RIFCSPLOWO2_01_FULL_58_19</strain>
    </source>
</reference>
<comment type="pathway">
    <text evidence="4">Amino-acid biosynthesis; L-phenylalanine biosynthesis; phenylpyruvate from prephenate: step 1/1.</text>
</comment>
<keyword evidence="8" id="KW-0963">Cytoplasm</keyword>
<comment type="caution">
    <text evidence="20">The sequence shown here is derived from an EMBL/GenBank/DDBJ whole genome shotgun (WGS) entry which is preliminary data.</text>
</comment>
<protein>
    <recommendedName>
        <fullName evidence="7">Bifunctional chorismate mutase/prephenate dehydratase</fullName>
        <ecNumber evidence="6">4.2.1.51</ecNumber>
    </recommendedName>
    <alternativeName>
        <fullName evidence="16">Chorismate mutase-prephenate dehydratase</fullName>
    </alternativeName>
    <alternativeName>
        <fullName evidence="15">p-protein</fullName>
    </alternativeName>
</protein>
<comment type="function">
    <text evidence="2">Catalyzes the Claisen rearrangement of chorismate to prephenate and the decarboxylation/dehydration of prephenate to phenylpyruvate.</text>
</comment>
<dbReference type="Pfam" id="PF01817">
    <property type="entry name" value="CM_2"/>
    <property type="match status" value="1"/>
</dbReference>
<dbReference type="Gene3D" id="3.30.70.260">
    <property type="match status" value="1"/>
</dbReference>
<comment type="pathway">
    <text evidence="5">Metabolic intermediate biosynthesis; prephenate biosynthesis; prephenate from chorismate: step 1/1.</text>
</comment>
<evidence type="ECO:0000256" key="14">
    <source>
        <dbReference type="ARBA" id="ARBA00023268"/>
    </source>
</evidence>
<dbReference type="GO" id="GO:0004106">
    <property type="term" value="F:chorismate mutase activity"/>
    <property type="evidence" value="ECO:0007669"/>
    <property type="project" value="UniProtKB-EC"/>
</dbReference>
<keyword evidence="9" id="KW-0028">Amino-acid biosynthesis</keyword>
<dbReference type="AlphaFoldDB" id="A0A8T4LC90"/>
<keyword evidence="10" id="KW-0057">Aromatic amino acid biosynthesis</keyword>
<dbReference type="InterPro" id="IPR045865">
    <property type="entry name" value="ACT-like_dom_sf"/>
</dbReference>
<evidence type="ECO:0000256" key="6">
    <source>
        <dbReference type="ARBA" id="ARBA00013147"/>
    </source>
</evidence>
<dbReference type="Gene3D" id="1.20.59.10">
    <property type="entry name" value="Chorismate mutase"/>
    <property type="match status" value="1"/>
</dbReference>
<evidence type="ECO:0000313" key="21">
    <source>
        <dbReference type="Proteomes" id="UP000678237"/>
    </source>
</evidence>
<dbReference type="EC" id="4.2.1.51" evidence="6"/>
<evidence type="ECO:0000256" key="8">
    <source>
        <dbReference type="ARBA" id="ARBA00022490"/>
    </source>
</evidence>
<organism evidence="20 21">
    <name type="scientific">Candidatus Iainarchaeum sp</name>
    <dbReference type="NCBI Taxonomy" id="3101447"/>
    <lineage>
        <taxon>Archaea</taxon>
        <taxon>Candidatus Iainarchaeota</taxon>
        <taxon>Candidatus Iainarchaeia</taxon>
        <taxon>Candidatus Iainarchaeales</taxon>
        <taxon>Candidatus Iainarchaeaceae</taxon>
        <taxon>Candidatus Iainarchaeum</taxon>
    </lineage>
</organism>
<feature type="domain" description="Prephenate dehydratase" evidence="18">
    <location>
        <begin position="84"/>
        <end position="258"/>
    </location>
</feature>
<dbReference type="SUPFAM" id="SSF48600">
    <property type="entry name" value="Chorismate mutase II"/>
    <property type="match status" value="1"/>
</dbReference>
<dbReference type="PANTHER" id="PTHR21022">
    <property type="entry name" value="PREPHENATE DEHYDRATASE P PROTEIN"/>
    <property type="match status" value="1"/>
</dbReference>
<name>A0A8T4LC90_9ARCH</name>
<dbReference type="NCBIfam" id="NF008865">
    <property type="entry name" value="PRK11898.1"/>
    <property type="match status" value="1"/>
</dbReference>
<evidence type="ECO:0000259" key="17">
    <source>
        <dbReference type="PROSITE" id="PS51168"/>
    </source>
</evidence>
<feature type="domain" description="ACT" evidence="19">
    <location>
        <begin position="272"/>
        <end position="349"/>
    </location>
</feature>
<evidence type="ECO:0000256" key="5">
    <source>
        <dbReference type="ARBA" id="ARBA00004817"/>
    </source>
</evidence>
<keyword evidence="13 20" id="KW-0456">Lyase</keyword>
<dbReference type="Pfam" id="PF00800">
    <property type="entry name" value="PDT"/>
    <property type="match status" value="1"/>
</dbReference>
<evidence type="ECO:0000259" key="18">
    <source>
        <dbReference type="PROSITE" id="PS51171"/>
    </source>
</evidence>
<gene>
    <name evidence="20" type="primary">pheA</name>
    <name evidence="20" type="ORF">J4203_05215</name>
</gene>
<dbReference type="Proteomes" id="UP000678237">
    <property type="component" value="Unassembled WGS sequence"/>
</dbReference>
<evidence type="ECO:0000256" key="4">
    <source>
        <dbReference type="ARBA" id="ARBA00004741"/>
    </source>
</evidence>
<evidence type="ECO:0000259" key="19">
    <source>
        <dbReference type="PROSITE" id="PS51671"/>
    </source>
</evidence>
<keyword evidence="12" id="KW-0413">Isomerase</keyword>
<evidence type="ECO:0000256" key="7">
    <source>
        <dbReference type="ARBA" id="ARBA00014401"/>
    </source>
</evidence>
<dbReference type="InterPro" id="IPR002701">
    <property type="entry name" value="CM_II_prokaryot"/>
</dbReference>
<feature type="domain" description="Chorismate mutase" evidence="17">
    <location>
        <begin position="1"/>
        <end position="84"/>
    </location>
</feature>
<evidence type="ECO:0000256" key="2">
    <source>
        <dbReference type="ARBA" id="ARBA00002364"/>
    </source>
</evidence>
<dbReference type="PROSITE" id="PS51168">
    <property type="entry name" value="CHORISMATE_MUT_2"/>
    <property type="match status" value="1"/>
</dbReference>
<evidence type="ECO:0000256" key="10">
    <source>
        <dbReference type="ARBA" id="ARBA00023141"/>
    </source>
</evidence>
<dbReference type="PANTHER" id="PTHR21022:SF19">
    <property type="entry name" value="PREPHENATE DEHYDRATASE-RELATED"/>
    <property type="match status" value="1"/>
</dbReference>
<dbReference type="GO" id="GO:0046417">
    <property type="term" value="P:chorismate metabolic process"/>
    <property type="evidence" value="ECO:0007669"/>
    <property type="project" value="InterPro"/>
</dbReference>
<dbReference type="PROSITE" id="PS51671">
    <property type="entry name" value="ACT"/>
    <property type="match status" value="1"/>
</dbReference>
<dbReference type="CDD" id="cd04905">
    <property type="entry name" value="ACT_CM-PDT"/>
    <property type="match status" value="1"/>
</dbReference>
<dbReference type="EMBL" id="JAGVWE010000004">
    <property type="protein sequence ID" value="MBS3063249.1"/>
    <property type="molecule type" value="Genomic_DNA"/>
</dbReference>
<evidence type="ECO:0000313" key="20">
    <source>
        <dbReference type="EMBL" id="MBS3063249.1"/>
    </source>
</evidence>
<dbReference type="SUPFAM" id="SSF53850">
    <property type="entry name" value="Periplasmic binding protein-like II"/>
    <property type="match status" value="1"/>
</dbReference>
<comment type="subcellular location">
    <subcellularLocation>
        <location evidence="3">Cytoplasm</location>
    </subcellularLocation>
</comment>
<dbReference type="PIRSF" id="PIRSF001500">
    <property type="entry name" value="Chor_mut_pdt_Ppr"/>
    <property type="match status" value="1"/>
</dbReference>
<dbReference type="InterPro" id="IPR036263">
    <property type="entry name" value="Chorismate_II_sf"/>
</dbReference>
<dbReference type="GO" id="GO:0005737">
    <property type="term" value="C:cytoplasm"/>
    <property type="evidence" value="ECO:0007669"/>
    <property type="project" value="UniProtKB-SubCell"/>
</dbReference>
<dbReference type="Pfam" id="PF01842">
    <property type="entry name" value="ACT"/>
    <property type="match status" value="1"/>
</dbReference>
<reference evidence="20" key="1">
    <citation type="submission" date="2021-03" db="EMBL/GenBank/DDBJ databases">
        <authorList>
            <person name="Jaffe A."/>
        </authorList>
    </citation>
    <scope>NUCLEOTIDE SEQUENCE</scope>
    <source>
        <strain evidence="20">RIFCSPLOWO2_01_FULL_58_19</strain>
    </source>
</reference>
<proteinExistence type="predicted"/>
<accession>A0A8T4LC90</accession>
<dbReference type="SUPFAM" id="SSF55021">
    <property type="entry name" value="ACT-like"/>
    <property type="match status" value="1"/>
</dbReference>
<dbReference type="SMART" id="SM00830">
    <property type="entry name" value="CM_2"/>
    <property type="match status" value="1"/>
</dbReference>
<evidence type="ECO:0000256" key="9">
    <source>
        <dbReference type="ARBA" id="ARBA00022605"/>
    </source>
</evidence>
<keyword evidence="11" id="KW-0584">Phenylalanine biosynthesis</keyword>
<evidence type="ECO:0000256" key="15">
    <source>
        <dbReference type="ARBA" id="ARBA00031175"/>
    </source>
</evidence>